<dbReference type="SUPFAM" id="SSF51069">
    <property type="entry name" value="Carbonic anhydrase"/>
    <property type="match status" value="1"/>
</dbReference>
<dbReference type="SMART" id="SM01057">
    <property type="entry name" value="Carb_anhydrase"/>
    <property type="match status" value="1"/>
</dbReference>
<accession>A0ABT1ATG5</accession>
<dbReference type="PANTHER" id="PTHR18952">
    <property type="entry name" value="CARBONIC ANHYDRASE"/>
    <property type="match status" value="1"/>
</dbReference>
<keyword evidence="4" id="KW-0862">Zinc</keyword>
<evidence type="ECO:0000259" key="8">
    <source>
        <dbReference type="PROSITE" id="PS51144"/>
    </source>
</evidence>
<feature type="region of interest" description="Disordered" evidence="7">
    <location>
        <begin position="22"/>
        <end position="54"/>
    </location>
</feature>
<dbReference type="CDD" id="cd03124">
    <property type="entry name" value="alpha_CA_prokaryotic_like"/>
    <property type="match status" value="1"/>
</dbReference>
<keyword evidence="10" id="KW-1185">Reference proteome</keyword>
<dbReference type="RefSeq" id="WP_252739611.1">
    <property type="nucleotide sequence ID" value="NZ_JAMXIB010000001.1"/>
</dbReference>
<dbReference type="Proteomes" id="UP001206312">
    <property type="component" value="Unassembled WGS sequence"/>
</dbReference>
<name>A0ABT1ATG5_9FLAO</name>
<feature type="domain" description="Alpha-carbonic anhydrase" evidence="8">
    <location>
        <begin position="46"/>
        <end position="274"/>
    </location>
</feature>
<evidence type="ECO:0000313" key="9">
    <source>
        <dbReference type="EMBL" id="MCO5723229.1"/>
    </source>
</evidence>
<organism evidence="9 10">
    <name type="scientific">Robiginitalea marina</name>
    <dbReference type="NCBI Taxonomy" id="2954105"/>
    <lineage>
        <taxon>Bacteria</taxon>
        <taxon>Pseudomonadati</taxon>
        <taxon>Bacteroidota</taxon>
        <taxon>Flavobacteriia</taxon>
        <taxon>Flavobacteriales</taxon>
        <taxon>Flavobacteriaceae</taxon>
        <taxon>Robiginitalea</taxon>
    </lineage>
</organism>
<evidence type="ECO:0000256" key="3">
    <source>
        <dbReference type="ARBA" id="ARBA00022723"/>
    </source>
</evidence>
<dbReference type="PROSITE" id="PS51144">
    <property type="entry name" value="ALPHA_CA_2"/>
    <property type="match status" value="1"/>
</dbReference>
<keyword evidence="5" id="KW-0456">Lyase</keyword>
<evidence type="ECO:0000256" key="7">
    <source>
        <dbReference type="SAM" id="MobiDB-lite"/>
    </source>
</evidence>
<dbReference type="InterPro" id="IPR036398">
    <property type="entry name" value="CA_dom_sf"/>
</dbReference>
<comment type="similarity">
    <text evidence="1">Belongs to the alpha-carbonic anhydrase family.</text>
</comment>
<evidence type="ECO:0000256" key="1">
    <source>
        <dbReference type="ARBA" id="ARBA00010718"/>
    </source>
</evidence>
<dbReference type="Pfam" id="PF00194">
    <property type="entry name" value="Carb_anhydrase"/>
    <property type="match status" value="1"/>
</dbReference>
<sequence length="274" mass="31008">MKKLVVLMSVFALTISLSCKENEKKTEEATDLPTEKAVEVKKETPKHWSYDGETSPEHWAEIEKESACGGNHQSPIDIVTANAITKPSGLKASDVHYDASTIIHDVTNNGHSLQYNFADNNNYVNFEGKRYNLAQFHFHAASEHSVNGMHFPLVIHMVHVSEDKKFVVFAVMVTEGDESNAFDFLESYLPVKPGETKVVGKSHHFENYILKDFDHYYYQGSLTTPPCTEAVNWFVFKDAIKASPVQVKTIADLMPRNNYRPTQPLNGRTVYYSE</sequence>
<dbReference type="PROSITE" id="PS51257">
    <property type="entry name" value="PROKAR_LIPOPROTEIN"/>
    <property type="match status" value="1"/>
</dbReference>
<protein>
    <recommendedName>
        <fullName evidence="2">carbonic anhydrase</fullName>
        <ecNumber evidence="2">4.2.1.1</ecNumber>
    </recommendedName>
</protein>
<evidence type="ECO:0000256" key="4">
    <source>
        <dbReference type="ARBA" id="ARBA00022833"/>
    </source>
</evidence>
<gene>
    <name evidence="9" type="ORF">NG653_00070</name>
</gene>
<dbReference type="EMBL" id="JAMXIB010000001">
    <property type="protein sequence ID" value="MCO5723229.1"/>
    <property type="molecule type" value="Genomic_DNA"/>
</dbReference>
<evidence type="ECO:0000256" key="6">
    <source>
        <dbReference type="ARBA" id="ARBA00048348"/>
    </source>
</evidence>
<dbReference type="InterPro" id="IPR023561">
    <property type="entry name" value="Carbonic_anhydrase_a-class"/>
</dbReference>
<comment type="caution">
    <text evidence="9">The sequence shown here is derived from an EMBL/GenBank/DDBJ whole genome shotgun (WGS) entry which is preliminary data.</text>
</comment>
<dbReference type="PANTHER" id="PTHR18952:SF265">
    <property type="entry name" value="CARBONIC ANHYDRASE"/>
    <property type="match status" value="1"/>
</dbReference>
<dbReference type="InterPro" id="IPR041891">
    <property type="entry name" value="Alpha_CA_prokaryot-like"/>
</dbReference>
<evidence type="ECO:0000256" key="5">
    <source>
        <dbReference type="ARBA" id="ARBA00023239"/>
    </source>
</evidence>
<dbReference type="EC" id="4.2.1.1" evidence="2"/>
<reference evidence="9 10" key="1">
    <citation type="submission" date="2022-06" db="EMBL/GenBank/DDBJ databases">
        <authorList>
            <person name="Xuan X."/>
        </authorList>
    </citation>
    <scope>NUCLEOTIDE SEQUENCE [LARGE SCALE GENOMIC DNA]</scope>
    <source>
        <strain evidence="9 10">2V75</strain>
    </source>
</reference>
<dbReference type="InterPro" id="IPR001148">
    <property type="entry name" value="CA_dom"/>
</dbReference>
<evidence type="ECO:0000256" key="2">
    <source>
        <dbReference type="ARBA" id="ARBA00012925"/>
    </source>
</evidence>
<keyword evidence="3" id="KW-0479">Metal-binding</keyword>
<dbReference type="Gene3D" id="3.10.200.10">
    <property type="entry name" value="Alpha carbonic anhydrase"/>
    <property type="match status" value="1"/>
</dbReference>
<proteinExistence type="inferred from homology"/>
<comment type="catalytic activity">
    <reaction evidence="6">
        <text>hydrogencarbonate + H(+) = CO2 + H2O</text>
        <dbReference type="Rhea" id="RHEA:10748"/>
        <dbReference type="ChEBI" id="CHEBI:15377"/>
        <dbReference type="ChEBI" id="CHEBI:15378"/>
        <dbReference type="ChEBI" id="CHEBI:16526"/>
        <dbReference type="ChEBI" id="CHEBI:17544"/>
        <dbReference type="EC" id="4.2.1.1"/>
    </reaction>
</comment>
<evidence type="ECO:0000313" key="10">
    <source>
        <dbReference type="Proteomes" id="UP001206312"/>
    </source>
</evidence>